<dbReference type="GO" id="GO:0005737">
    <property type="term" value="C:cytoplasm"/>
    <property type="evidence" value="ECO:0007669"/>
    <property type="project" value="InterPro"/>
</dbReference>
<dbReference type="GO" id="GO:0061608">
    <property type="term" value="F:nuclear import signal receptor activity"/>
    <property type="evidence" value="ECO:0007669"/>
    <property type="project" value="InterPro"/>
</dbReference>
<feature type="repeat" description="ARM" evidence="7">
    <location>
        <begin position="154"/>
        <end position="182"/>
    </location>
</feature>
<reference evidence="10" key="1">
    <citation type="journal article" date="2013" name="Science">
        <title>Comparative analysis of bat genomes provides insight into the evolution of flight and immunity.</title>
        <authorList>
            <person name="Zhang G."/>
            <person name="Cowled C."/>
            <person name="Shi Z."/>
            <person name="Huang Z."/>
            <person name="Bishop-Lilly K.A."/>
            <person name="Fang X."/>
            <person name="Wynne J.W."/>
            <person name="Xiong Z."/>
            <person name="Baker M.L."/>
            <person name="Zhao W."/>
            <person name="Tachedjian M."/>
            <person name="Zhu Y."/>
            <person name="Zhou P."/>
            <person name="Jiang X."/>
            <person name="Ng J."/>
            <person name="Yang L."/>
            <person name="Wu L."/>
            <person name="Xiao J."/>
            <person name="Feng Y."/>
            <person name="Chen Y."/>
            <person name="Sun X."/>
            <person name="Zhang Y."/>
            <person name="Marsh G.A."/>
            <person name="Crameri G."/>
            <person name="Broder C.C."/>
            <person name="Frey K.G."/>
            <person name="Wang L.F."/>
            <person name="Wang J."/>
        </authorList>
    </citation>
    <scope>NUCLEOTIDE SEQUENCE [LARGE SCALE GENOMIC DNA]</scope>
</reference>
<comment type="similarity">
    <text evidence="1 6">Belongs to the importin alpha family.</text>
</comment>
<dbReference type="OrthoDB" id="29145at2759"/>
<feature type="domain" description="IBB" evidence="8">
    <location>
        <begin position="1"/>
        <end position="57"/>
    </location>
</feature>
<protein>
    <recommendedName>
        <fullName evidence="6">Importin subunit alpha</fullName>
    </recommendedName>
</protein>
<dbReference type="PANTHER" id="PTHR23316">
    <property type="entry name" value="IMPORTIN ALPHA"/>
    <property type="match status" value="1"/>
</dbReference>
<dbReference type="FunFam" id="1.25.10.10:FF:000009">
    <property type="entry name" value="Importin subunit alpha"/>
    <property type="match status" value="1"/>
</dbReference>
<dbReference type="InParanoid" id="L5JY03"/>
<comment type="function">
    <text evidence="5 6">Functions in nuclear protein import.</text>
</comment>
<dbReference type="SUPFAM" id="SSF48371">
    <property type="entry name" value="ARM repeat"/>
    <property type="match status" value="1"/>
</dbReference>
<dbReference type="InterPro" id="IPR036975">
    <property type="entry name" value="Importin-a_IBB_sf"/>
</dbReference>
<name>L5JY03_PTEAL</name>
<evidence type="ECO:0000256" key="7">
    <source>
        <dbReference type="PROSITE-ProRule" id="PRU00259"/>
    </source>
</evidence>
<dbReference type="eggNOG" id="KOG0166">
    <property type="taxonomic scope" value="Eukaryota"/>
</dbReference>
<keyword evidence="2 6" id="KW-0813">Transport</keyword>
<dbReference type="KEGG" id="pale:102898052"/>
<evidence type="ECO:0000256" key="3">
    <source>
        <dbReference type="ARBA" id="ARBA00022737"/>
    </source>
</evidence>
<dbReference type="Proteomes" id="UP000010552">
    <property type="component" value="Unassembled WGS sequence"/>
</dbReference>
<dbReference type="InterPro" id="IPR011989">
    <property type="entry name" value="ARM-like"/>
</dbReference>
<dbReference type="GO" id="GO:0006606">
    <property type="term" value="P:protein import into nucleus"/>
    <property type="evidence" value="ECO:0007669"/>
    <property type="project" value="InterPro"/>
</dbReference>
<dbReference type="GO" id="GO:0005634">
    <property type="term" value="C:nucleus"/>
    <property type="evidence" value="ECO:0007669"/>
    <property type="project" value="UniProtKB-ARBA"/>
</dbReference>
<dbReference type="InterPro" id="IPR000225">
    <property type="entry name" value="Armadillo"/>
</dbReference>
<dbReference type="EMBL" id="KB031114">
    <property type="protein sequence ID" value="ELK03128.1"/>
    <property type="molecule type" value="Genomic_DNA"/>
</dbReference>
<dbReference type="InterPro" id="IPR024931">
    <property type="entry name" value="Importin_alpha"/>
</dbReference>
<dbReference type="Gene3D" id="1.25.10.10">
    <property type="entry name" value="Leucine-rich Repeat Variant"/>
    <property type="match status" value="1"/>
</dbReference>
<proteinExistence type="inferred from homology"/>
<evidence type="ECO:0000256" key="2">
    <source>
        <dbReference type="ARBA" id="ARBA00022448"/>
    </source>
</evidence>
<dbReference type="PROSITE" id="PS50176">
    <property type="entry name" value="ARM_REPEAT"/>
    <property type="match status" value="3"/>
</dbReference>
<dbReference type="InterPro" id="IPR032413">
    <property type="entry name" value="Arm_3"/>
</dbReference>
<feature type="repeat" description="ARM" evidence="7">
    <location>
        <begin position="281"/>
        <end position="323"/>
    </location>
</feature>
<accession>L5JY03</accession>
<dbReference type="Gene3D" id="1.20.5.690">
    <property type="entry name" value="Importin-alpha, importin-beta-binding domain"/>
    <property type="match status" value="1"/>
</dbReference>
<dbReference type="Pfam" id="PF01749">
    <property type="entry name" value="IBB"/>
    <property type="match status" value="1"/>
</dbReference>
<feature type="repeat" description="ARM" evidence="7">
    <location>
        <begin position="111"/>
        <end position="154"/>
    </location>
</feature>
<sequence>MPTLEAPEERLRKFKYRGKDASARRHQRIVVSLQLRKAKKDEQALKRRNITSLSPDPASEQPTKEVSLTLQEIINGVNASDPDLYFQATQAARKLLSRERNPPLKLIVEAGLIPRLVEFLKSSLHPCLQFEAAWALTNIASGTSEQTRAVVEAGAIRPLVGLLSSPHMTVCEQAVWALGNIAGDGPELRDFVISSNAIPHLLALVSSTIPITFLRNITWTLSNLCRNKNPYPCQKAVEQMLPILSHLLQHKDSEVLSDTCWALSYLTEGSNERIGHVVDTGVLPRLVELMTSSELNVLTPSLRTMGNIVTGTDHQTQVAIDAGVLGVLPQLLIHPKSFIQKEAAWAVSNVAAGPHQHIQQLITCNMLPPLVALLKNGDFKVQKEAIWAVANFTTGGTVDQLIQLVRSGVLEPLVNLLTIQDAKIVIIILDIITFLLQAAEKLSEKENLCLLIEELGGVDRIEALQLHENQHVALTALSIIENHFCEEEENGTILPVLDQDHEFLKYLKNYQSSTASEPRTKP</sequence>
<evidence type="ECO:0000259" key="8">
    <source>
        <dbReference type="PROSITE" id="PS51214"/>
    </source>
</evidence>
<keyword evidence="10" id="KW-1185">Reference proteome</keyword>
<gene>
    <name evidence="9" type="ORF">PAL_GLEAN10016917</name>
</gene>
<dbReference type="PROSITE" id="PS51214">
    <property type="entry name" value="IBB"/>
    <property type="match status" value="1"/>
</dbReference>
<dbReference type="Pfam" id="PF16186">
    <property type="entry name" value="Arm_3"/>
    <property type="match status" value="1"/>
</dbReference>
<dbReference type="AlphaFoldDB" id="L5JY03"/>
<organism evidence="9 10">
    <name type="scientific">Pteropus alecto</name>
    <name type="common">Black flying fox</name>
    <dbReference type="NCBI Taxonomy" id="9402"/>
    <lineage>
        <taxon>Eukaryota</taxon>
        <taxon>Metazoa</taxon>
        <taxon>Chordata</taxon>
        <taxon>Craniata</taxon>
        <taxon>Vertebrata</taxon>
        <taxon>Euteleostomi</taxon>
        <taxon>Mammalia</taxon>
        <taxon>Eutheria</taxon>
        <taxon>Laurasiatheria</taxon>
        <taxon>Chiroptera</taxon>
        <taxon>Yinpterochiroptera</taxon>
        <taxon>Pteropodoidea</taxon>
        <taxon>Pteropodidae</taxon>
        <taxon>Pteropodinae</taxon>
        <taxon>Pteropus</taxon>
    </lineage>
</organism>
<dbReference type="PIRSF" id="PIRSF005673">
    <property type="entry name" value="Importin_alpha"/>
    <property type="match status" value="1"/>
</dbReference>
<evidence type="ECO:0000256" key="1">
    <source>
        <dbReference type="ARBA" id="ARBA00010394"/>
    </source>
</evidence>
<dbReference type="STRING" id="9402.L5JY03"/>
<dbReference type="InterPro" id="IPR016024">
    <property type="entry name" value="ARM-type_fold"/>
</dbReference>
<keyword evidence="3" id="KW-0677">Repeat</keyword>
<evidence type="ECO:0000256" key="5">
    <source>
        <dbReference type="ARBA" id="ARBA00053483"/>
    </source>
</evidence>
<evidence type="ECO:0000256" key="6">
    <source>
        <dbReference type="PIRNR" id="PIRNR005673"/>
    </source>
</evidence>
<evidence type="ECO:0000256" key="4">
    <source>
        <dbReference type="ARBA" id="ARBA00022927"/>
    </source>
</evidence>
<dbReference type="SMART" id="SM00185">
    <property type="entry name" value="ARM"/>
    <property type="match status" value="8"/>
</dbReference>
<evidence type="ECO:0000313" key="9">
    <source>
        <dbReference type="EMBL" id="ELK03128.1"/>
    </source>
</evidence>
<keyword evidence="4 6" id="KW-0653">Protein transport</keyword>
<dbReference type="InterPro" id="IPR002652">
    <property type="entry name" value="Importin-a_IBB"/>
</dbReference>
<evidence type="ECO:0000313" key="10">
    <source>
        <dbReference type="Proteomes" id="UP000010552"/>
    </source>
</evidence>
<dbReference type="Pfam" id="PF00514">
    <property type="entry name" value="Arm"/>
    <property type="match status" value="7"/>
</dbReference>